<dbReference type="GeneID" id="8155261"/>
<dbReference type="HOGENOM" id="CLU_193082_0_0_9"/>
<organism evidence="2 3">
    <name type="scientific">Streptococcus suis 6407</name>
    <dbReference type="NCBI Taxonomy" id="1214179"/>
    <lineage>
        <taxon>Bacteria</taxon>
        <taxon>Bacillati</taxon>
        <taxon>Bacillota</taxon>
        <taxon>Bacilli</taxon>
        <taxon>Lactobacillales</taxon>
        <taxon>Streptococcaceae</taxon>
        <taxon>Streptococcus</taxon>
    </lineage>
</organism>
<accession>A0A075SSK5</accession>
<dbReference type="EMBL" id="CP008921">
    <property type="protein sequence ID" value="AIG43985.1"/>
    <property type="molecule type" value="Genomic_DNA"/>
</dbReference>
<feature type="transmembrane region" description="Helical" evidence="1">
    <location>
        <begin position="12"/>
        <end position="30"/>
    </location>
</feature>
<dbReference type="RefSeq" id="WP_012027499.1">
    <property type="nucleotide sequence ID" value="NZ_ALLE01000014.1"/>
</dbReference>
<evidence type="ECO:0000256" key="1">
    <source>
        <dbReference type="SAM" id="Phobius"/>
    </source>
</evidence>
<proteinExistence type="predicted"/>
<sequence>MSKKFNKAFYRTWEFYLSLACILQVIYAAVNGPFWFIHFLKLGVGLYAGYLAFFKSRSWIKKTWQIYLTIGLIASWIIISFFVL</sequence>
<feature type="transmembrane region" description="Helical" evidence="1">
    <location>
        <begin position="66"/>
        <end position="83"/>
    </location>
</feature>
<gene>
    <name evidence="2" type="ORF">ID09_08135</name>
</gene>
<protein>
    <submittedName>
        <fullName evidence="2">Membrane protein</fullName>
    </submittedName>
</protein>
<name>A0A075SSK5_STRSU</name>
<keyword evidence="1" id="KW-1133">Transmembrane helix</keyword>
<keyword evidence="1" id="KW-0472">Membrane</keyword>
<dbReference type="Proteomes" id="UP000028185">
    <property type="component" value="Chromosome"/>
</dbReference>
<feature type="transmembrane region" description="Helical" evidence="1">
    <location>
        <begin position="36"/>
        <end position="54"/>
    </location>
</feature>
<dbReference type="PATRIC" id="fig|1214179.4.peg.1606"/>
<dbReference type="AlphaFoldDB" id="A0A075SSK5"/>
<reference evidence="2 3" key="1">
    <citation type="journal article" date="2014" name="Genome Announc.">
        <title>Whole-Genome Sequence of Streptococcus suis Serotype 4 Reference Strain 6407.</title>
        <authorList>
            <person name="Wang K."/>
            <person name="Chen J."/>
            <person name="Yao H."/>
            <person name="Lu C."/>
        </authorList>
    </citation>
    <scope>NUCLEOTIDE SEQUENCE [LARGE SCALE GENOMIC DNA]</scope>
    <source>
        <strain evidence="2">6407</strain>
    </source>
</reference>
<keyword evidence="1" id="KW-0812">Transmembrane</keyword>
<evidence type="ECO:0000313" key="2">
    <source>
        <dbReference type="EMBL" id="AIG43985.1"/>
    </source>
</evidence>
<evidence type="ECO:0000313" key="3">
    <source>
        <dbReference type="Proteomes" id="UP000028185"/>
    </source>
</evidence>